<dbReference type="SUPFAM" id="SSF116878">
    <property type="entry name" value="TrmE connector domain"/>
    <property type="match status" value="1"/>
</dbReference>
<dbReference type="Gene3D" id="1.20.120.430">
    <property type="entry name" value="tRNA modification GTPase MnmE domain 2"/>
    <property type="match status" value="1"/>
</dbReference>
<dbReference type="InterPro" id="IPR027417">
    <property type="entry name" value="P-loop_NTPase"/>
</dbReference>
<dbReference type="Gene3D" id="3.40.50.300">
    <property type="entry name" value="P-loop containing nucleotide triphosphate hydrolases"/>
    <property type="match status" value="1"/>
</dbReference>
<dbReference type="AlphaFoldDB" id="A0A8D8Z414"/>
<dbReference type="SUPFAM" id="SSF52540">
    <property type="entry name" value="P-loop containing nucleoside triphosphate hydrolases"/>
    <property type="match status" value="1"/>
</dbReference>
<dbReference type="InterPro" id="IPR027368">
    <property type="entry name" value="MnmE_dom2"/>
</dbReference>
<reference evidence="2" key="1">
    <citation type="submission" date="2021-05" db="EMBL/GenBank/DDBJ databases">
        <authorList>
            <person name="Alioto T."/>
            <person name="Alioto T."/>
            <person name="Gomez Garrido J."/>
        </authorList>
    </citation>
    <scope>NUCLEOTIDE SEQUENCE</scope>
</reference>
<organism evidence="2">
    <name type="scientific">Cacopsylla melanoneura</name>
    <dbReference type="NCBI Taxonomy" id="428564"/>
    <lineage>
        <taxon>Eukaryota</taxon>
        <taxon>Metazoa</taxon>
        <taxon>Ecdysozoa</taxon>
        <taxon>Arthropoda</taxon>
        <taxon>Hexapoda</taxon>
        <taxon>Insecta</taxon>
        <taxon>Pterygota</taxon>
        <taxon>Neoptera</taxon>
        <taxon>Paraneoptera</taxon>
        <taxon>Hemiptera</taxon>
        <taxon>Sternorrhyncha</taxon>
        <taxon>Psylloidea</taxon>
        <taxon>Psyllidae</taxon>
        <taxon>Psyllinae</taxon>
        <taxon>Cacopsylla</taxon>
    </lineage>
</organism>
<dbReference type="EMBL" id="HBUF01413996">
    <property type="protein sequence ID" value="CAG6739561.1"/>
    <property type="molecule type" value="Transcribed_RNA"/>
</dbReference>
<name>A0A8D8Z414_9HEMI</name>
<dbReference type="InterPro" id="IPR006073">
    <property type="entry name" value="GTP-bd"/>
</dbReference>
<evidence type="ECO:0000259" key="1">
    <source>
        <dbReference type="Pfam" id="PF01926"/>
    </source>
</evidence>
<protein>
    <submittedName>
        <fullName evidence="2">tRNA modification GTPase MnmE</fullName>
    </submittedName>
</protein>
<proteinExistence type="predicted"/>
<accession>A0A8D8Z414</accession>
<feature type="domain" description="G" evidence="1">
    <location>
        <begin position="22"/>
        <end position="116"/>
    </location>
</feature>
<dbReference type="GO" id="GO:0005525">
    <property type="term" value="F:GTP binding"/>
    <property type="evidence" value="ECO:0007669"/>
    <property type="project" value="InterPro"/>
</dbReference>
<dbReference type="Pfam" id="PF01926">
    <property type="entry name" value="MMR_HSR1"/>
    <property type="match status" value="1"/>
</dbReference>
<sequence>MKMTLVICLQQIMKYRDCLQYDSIVTNIPGTTKNNITKQIYFSSKKVNLKDTAGLILRSKNLIEKIGILKNINKIFKSSLVLYVVDKFNLKNLFFNAPLNILEKIKNNKIIVLINKCDIIGVNEGVFKINDLIIVFLSARKSYIINIIKCFISKIVDNEKILAEGKHCFSNISELLNNCEEFYRKFCCSYDIINEKIINFQKNMFKITGEYTNINLLNSLFRNFCIGK</sequence>
<evidence type="ECO:0000313" key="2">
    <source>
        <dbReference type="EMBL" id="CAG6739561.1"/>
    </source>
</evidence>